<name>A0A9P7FP75_9AGAR</name>
<reference evidence="1" key="1">
    <citation type="submission" date="2021-02" db="EMBL/GenBank/DDBJ databases">
        <authorList>
            <person name="Nieuwenhuis M."/>
            <person name="Van De Peppel L.J.J."/>
        </authorList>
    </citation>
    <scope>NUCLEOTIDE SEQUENCE</scope>
    <source>
        <strain evidence="1">D49</strain>
    </source>
</reference>
<keyword evidence="2" id="KW-1185">Reference proteome</keyword>
<organism evidence="1 2">
    <name type="scientific">Sphagnurus paluster</name>
    <dbReference type="NCBI Taxonomy" id="117069"/>
    <lineage>
        <taxon>Eukaryota</taxon>
        <taxon>Fungi</taxon>
        <taxon>Dikarya</taxon>
        <taxon>Basidiomycota</taxon>
        <taxon>Agaricomycotina</taxon>
        <taxon>Agaricomycetes</taxon>
        <taxon>Agaricomycetidae</taxon>
        <taxon>Agaricales</taxon>
        <taxon>Tricholomatineae</taxon>
        <taxon>Lyophyllaceae</taxon>
        <taxon>Sphagnurus</taxon>
    </lineage>
</organism>
<evidence type="ECO:0000313" key="2">
    <source>
        <dbReference type="Proteomes" id="UP000717328"/>
    </source>
</evidence>
<reference evidence="1" key="2">
    <citation type="submission" date="2021-10" db="EMBL/GenBank/DDBJ databases">
        <title>Phylogenomics reveals ancestral predisposition of the termite-cultivated fungus Termitomyces towards a domesticated lifestyle.</title>
        <authorList>
            <person name="Auxier B."/>
            <person name="Grum-Grzhimaylo A."/>
            <person name="Cardenas M.E."/>
            <person name="Lodge J.D."/>
            <person name="Laessoe T."/>
            <person name="Pedersen O."/>
            <person name="Smith M.E."/>
            <person name="Kuyper T.W."/>
            <person name="Franco-Molano E.A."/>
            <person name="Baroni T.J."/>
            <person name="Aanen D.K."/>
        </authorList>
    </citation>
    <scope>NUCLEOTIDE SEQUENCE</scope>
    <source>
        <strain evidence="1">D49</strain>
    </source>
</reference>
<dbReference type="EMBL" id="JABCKI010006556">
    <property type="protein sequence ID" value="KAG5634206.1"/>
    <property type="molecule type" value="Genomic_DNA"/>
</dbReference>
<proteinExistence type="predicted"/>
<sequence>MTQGIGKQSLCVSCSAITEALHHLARVLVEVQEALPSCSNILATPKPGGWSMPVNPSFVTTRRDAQPARHAQANRGRVGGRALRIISVSSDSGSTNWEAEYGTHITPPLSPDMSQQTCEIKNGNESSPALAQPAFTDTLSESSPTIPAAEPAVTASVPDTDIAAGLTATQATISDVPTSDITPSAIAIGDSSATRVLVNVPPELQWYAVIVGQDPGVYQGS</sequence>
<accession>A0A9P7FP75</accession>
<protein>
    <submittedName>
        <fullName evidence="1">Uncharacterized protein</fullName>
    </submittedName>
</protein>
<dbReference type="Proteomes" id="UP000717328">
    <property type="component" value="Unassembled WGS sequence"/>
</dbReference>
<comment type="caution">
    <text evidence="1">The sequence shown here is derived from an EMBL/GenBank/DDBJ whole genome shotgun (WGS) entry which is preliminary data.</text>
</comment>
<dbReference type="AlphaFoldDB" id="A0A9P7FP75"/>
<gene>
    <name evidence="1" type="ORF">H0H81_002886</name>
</gene>
<evidence type="ECO:0000313" key="1">
    <source>
        <dbReference type="EMBL" id="KAG5634206.1"/>
    </source>
</evidence>